<feature type="signal peptide" evidence="3">
    <location>
        <begin position="1"/>
        <end position="19"/>
    </location>
</feature>
<feature type="region of interest" description="Disordered" evidence="1">
    <location>
        <begin position="606"/>
        <end position="645"/>
    </location>
</feature>
<keyword evidence="2" id="KW-1133">Transmembrane helix</keyword>
<feature type="compositionally biased region" description="Basic and acidic residues" evidence="1">
    <location>
        <begin position="621"/>
        <end position="637"/>
    </location>
</feature>
<dbReference type="OrthoDB" id="10252017at2759"/>
<evidence type="ECO:0000256" key="3">
    <source>
        <dbReference type="SAM" id="SignalP"/>
    </source>
</evidence>
<proteinExistence type="predicted"/>
<keyword evidence="3" id="KW-0732">Signal</keyword>
<gene>
    <name evidence="6" type="primary">LOC106058458</name>
</gene>
<dbReference type="GeneID" id="106058458"/>
<dbReference type="InterPro" id="IPR035234">
    <property type="entry name" value="IgGFc-bd_N"/>
</dbReference>
<feature type="chain" id="PRO_5040992292" evidence="3">
    <location>
        <begin position="20"/>
        <end position="706"/>
    </location>
</feature>
<feature type="transmembrane region" description="Helical" evidence="2">
    <location>
        <begin position="647"/>
        <end position="668"/>
    </location>
</feature>
<feature type="domain" description="IgGFc-binding protein N-terminal" evidence="4">
    <location>
        <begin position="127"/>
        <end position="432"/>
    </location>
</feature>
<dbReference type="AlphaFoldDB" id="A0A9W2ZEX7"/>
<evidence type="ECO:0000313" key="6">
    <source>
        <dbReference type="RefSeq" id="XP_055873503.1"/>
    </source>
</evidence>
<name>A0A9W2ZEX7_BIOGL</name>
<dbReference type="OMA" id="FIWITAS"/>
<reference evidence="6" key="1">
    <citation type="submission" date="2025-08" db="UniProtKB">
        <authorList>
            <consortium name="RefSeq"/>
        </authorList>
    </citation>
    <scope>IDENTIFICATION</scope>
</reference>
<keyword evidence="2" id="KW-0812">Transmembrane</keyword>
<protein>
    <submittedName>
        <fullName evidence="6">Uncharacterized protein LOC106058458</fullName>
    </submittedName>
</protein>
<evidence type="ECO:0000256" key="1">
    <source>
        <dbReference type="SAM" id="MobiDB-lite"/>
    </source>
</evidence>
<dbReference type="PANTHER" id="PTHR46534:SF1">
    <property type="entry name" value="IGGFC-BINDING PROTEIN N-TERMINAL DOMAIN-CONTAINING PROTEIN"/>
    <property type="match status" value="1"/>
</dbReference>
<keyword evidence="5" id="KW-1185">Reference proteome</keyword>
<feature type="region of interest" description="Disordered" evidence="1">
    <location>
        <begin position="675"/>
        <end position="706"/>
    </location>
</feature>
<evidence type="ECO:0000313" key="5">
    <source>
        <dbReference type="Proteomes" id="UP001165740"/>
    </source>
</evidence>
<dbReference type="PANTHER" id="PTHR46534">
    <property type="entry name" value="IGGFC_BINDING DOMAIN-CONTAINING PROTEIN"/>
    <property type="match status" value="1"/>
</dbReference>
<sequence length="706" mass="79137">MIVAWICLVSSQLASEAFSTKVNVTALGNEFLLAFPRLRDPAIYLLMYTLAEEAKVTLSLTNPGSSDHSRFKELSVKRSKSVQHRLSSKKLGMPSKKYSHHKCLLLTSDQPFGVYVHMYDEQYSLSSFMAVPVQAFGRAYIAITHDKRPFITVMAQRKTKLFVSFFFYYVGDHVVDRVIQPIRPFKWRTLQMESYQAFSLTKCTDKIFLAYISLTGSKIESGHPFGVISGSCSFIEEDCEKPEKAPDMSSEMLLPVKMYGLQFVLVNSRKRTVRDFIWITASEPNARLNFYYYNFKQQIYLKDLVEAKHTNVMGYIVSDKPVAIHLFLNYTCQSSEDMGGPSFSTIVPNELFFNVYAWLNHPTSNIIVSYINLVIPVAFSVDNVQWNGGSIPYANISKHEGVVKFGYIIVILELGSTRGEAFLEASFNFGCYFSGYSKGSFLQAAGFLYQDEKYDCSPSDQRDEDGLDNDCDGIVDEEYRNGLDDDGDGLIDEDTYNDSDCGKTGKWGKGCLIACADFCLDDCDTNTGACTSCLSGRTNSDNFCLDECPKFTYGLDCMENCSEKCNGRDCVERSRGQCLSLDNMSSPVPVMTSDMYDTSELTDSFTLSDTSNLAETPRPLDPTKENDTQDTREHPESEDTQEEDSSALWVVILAPLLMGVCGVIYMIFRRIPKKLDGEGPVGDQVQDSPGKEPSSLTSDTRRGTLI</sequence>
<accession>A0A9W2ZEX7</accession>
<dbReference type="CDD" id="cd00064">
    <property type="entry name" value="FU"/>
    <property type="match status" value="1"/>
</dbReference>
<dbReference type="Proteomes" id="UP001165740">
    <property type="component" value="Chromosome 18"/>
</dbReference>
<evidence type="ECO:0000259" key="4">
    <source>
        <dbReference type="Pfam" id="PF17517"/>
    </source>
</evidence>
<organism evidence="5 6">
    <name type="scientific">Biomphalaria glabrata</name>
    <name type="common">Bloodfluke planorb</name>
    <name type="synonym">Freshwater snail</name>
    <dbReference type="NCBI Taxonomy" id="6526"/>
    <lineage>
        <taxon>Eukaryota</taxon>
        <taxon>Metazoa</taxon>
        <taxon>Spiralia</taxon>
        <taxon>Lophotrochozoa</taxon>
        <taxon>Mollusca</taxon>
        <taxon>Gastropoda</taxon>
        <taxon>Heterobranchia</taxon>
        <taxon>Euthyneura</taxon>
        <taxon>Panpulmonata</taxon>
        <taxon>Hygrophila</taxon>
        <taxon>Lymnaeoidea</taxon>
        <taxon>Planorbidae</taxon>
        <taxon>Biomphalaria</taxon>
    </lineage>
</organism>
<dbReference type="Pfam" id="PF17517">
    <property type="entry name" value="IgGFc_binding"/>
    <property type="match status" value="1"/>
</dbReference>
<keyword evidence="2" id="KW-0472">Membrane</keyword>
<evidence type="ECO:0000256" key="2">
    <source>
        <dbReference type="SAM" id="Phobius"/>
    </source>
</evidence>
<dbReference type="RefSeq" id="XP_055873503.1">
    <property type="nucleotide sequence ID" value="XM_056017528.1"/>
</dbReference>
<dbReference type="InterPro" id="IPR006212">
    <property type="entry name" value="Furin_repeat"/>
</dbReference>